<organism evidence="2">
    <name type="scientific">Anopheles marajoara</name>
    <dbReference type="NCBI Taxonomy" id="58244"/>
    <lineage>
        <taxon>Eukaryota</taxon>
        <taxon>Metazoa</taxon>
        <taxon>Ecdysozoa</taxon>
        <taxon>Arthropoda</taxon>
        <taxon>Hexapoda</taxon>
        <taxon>Insecta</taxon>
        <taxon>Pterygota</taxon>
        <taxon>Neoptera</taxon>
        <taxon>Endopterygota</taxon>
        <taxon>Diptera</taxon>
        <taxon>Nematocera</taxon>
        <taxon>Culicoidea</taxon>
        <taxon>Culicidae</taxon>
        <taxon>Anophelinae</taxon>
        <taxon>Anopheles</taxon>
    </lineage>
</organism>
<name>A0A2M4C8N4_9DIPT</name>
<feature type="signal peptide" evidence="1">
    <location>
        <begin position="1"/>
        <end position="27"/>
    </location>
</feature>
<dbReference type="EMBL" id="GGFJ01012464">
    <property type="protein sequence ID" value="MBW61605.1"/>
    <property type="molecule type" value="Transcribed_RNA"/>
</dbReference>
<dbReference type="AlphaFoldDB" id="A0A2M4C8N4"/>
<proteinExistence type="predicted"/>
<evidence type="ECO:0000256" key="1">
    <source>
        <dbReference type="SAM" id="SignalP"/>
    </source>
</evidence>
<accession>A0A2M4C8N4</accession>
<feature type="chain" id="PRO_5014701651" evidence="1">
    <location>
        <begin position="28"/>
        <end position="103"/>
    </location>
</feature>
<sequence>MQLLQWCSHSILIIAVWCCCCLDSSRCAAPLTEHRGGGGGSMQGRNDGPAVASVAMLSTVFLLPRIHLESYSYSRGGSCDVSYGSSRTCQEQAASGGGGSRST</sequence>
<evidence type="ECO:0000313" key="2">
    <source>
        <dbReference type="EMBL" id="MBW61605.1"/>
    </source>
</evidence>
<protein>
    <submittedName>
        <fullName evidence="2">Putative secreted protein</fullName>
    </submittedName>
</protein>
<keyword evidence="1" id="KW-0732">Signal</keyword>
<reference evidence="2" key="1">
    <citation type="submission" date="2018-01" db="EMBL/GenBank/DDBJ databases">
        <title>An insight into the sialome of Amazonian anophelines.</title>
        <authorList>
            <person name="Ribeiro J.M."/>
            <person name="Scarpassa V."/>
            <person name="Calvo E."/>
        </authorList>
    </citation>
    <scope>NUCLEOTIDE SEQUENCE</scope>
    <source>
        <tissue evidence="2">Salivary glands</tissue>
    </source>
</reference>